<evidence type="ECO:0000313" key="7">
    <source>
        <dbReference type="Proteomes" id="UP000784294"/>
    </source>
</evidence>
<keyword evidence="1" id="KW-0805">Transcription regulation</keyword>
<feature type="domain" description="NR LBD" evidence="5">
    <location>
        <begin position="1"/>
        <end position="158"/>
    </location>
</feature>
<dbReference type="PRINTS" id="PR00398">
    <property type="entry name" value="STRDHORMONER"/>
</dbReference>
<dbReference type="OrthoDB" id="5774777at2759"/>
<dbReference type="Gene3D" id="1.10.565.10">
    <property type="entry name" value="Retinoid X Receptor"/>
    <property type="match status" value="1"/>
</dbReference>
<dbReference type="InterPro" id="IPR001723">
    <property type="entry name" value="Nuclear_hrmn_rcpt"/>
</dbReference>
<evidence type="ECO:0000313" key="6">
    <source>
        <dbReference type="EMBL" id="VEL07235.1"/>
    </source>
</evidence>
<dbReference type="AlphaFoldDB" id="A0A448WAT9"/>
<dbReference type="InterPro" id="IPR000536">
    <property type="entry name" value="Nucl_hrmn_rcpt_lig-bd"/>
</dbReference>
<keyword evidence="7" id="KW-1185">Reference proteome</keyword>
<gene>
    <name evidence="6" type="ORF">PXEA_LOCUS675</name>
</gene>
<evidence type="ECO:0000259" key="5">
    <source>
        <dbReference type="PROSITE" id="PS51843"/>
    </source>
</evidence>
<evidence type="ECO:0000256" key="2">
    <source>
        <dbReference type="ARBA" id="ARBA00023163"/>
    </source>
</evidence>
<sequence length="302" mass="33687">MNRQRVDLTLSGSLAKLSQGSIEFCKSLKPHLNCIPILPLQLSSLIRRHVRVRVRRSTRLQIDPVELDCLKAVLLFNSKSPGLRDSKKTAGFRERAQMVMAHHQNLQYPSQPNRYERSLLFLADLRNVAPKLVEEVFFDNQLTSADVEKLLASSRLIFEAGETQEEDGETTSKVDPKSKSEADRLIKDQSTDPSSRAWRHGRAESSAGQGKDLERHEDERSRLDVEDEAEGTIGGPCDRPVDRQYTRVYGGSRTANTTGLSSFLDIASNMCALPNNRLAAPLVASTSSKNSIIHMATTLEMV</sequence>
<dbReference type="InterPro" id="IPR035500">
    <property type="entry name" value="NHR-like_dom_sf"/>
</dbReference>
<evidence type="ECO:0000256" key="4">
    <source>
        <dbReference type="SAM" id="MobiDB-lite"/>
    </source>
</evidence>
<accession>A0A448WAT9</accession>
<comment type="caution">
    <text evidence="6">The sequence shown here is derived from an EMBL/GenBank/DDBJ whole genome shotgun (WGS) entry which is preliminary data.</text>
</comment>
<protein>
    <recommendedName>
        <fullName evidence="5">NR LBD domain-containing protein</fullName>
    </recommendedName>
</protein>
<dbReference type="Proteomes" id="UP000784294">
    <property type="component" value="Unassembled WGS sequence"/>
</dbReference>
<dbReference type="PROSITE" id="PS51843">
    <property type="entry name" value="NR_LBD"/>
    <property type="match status" value="1"/>
</dbReference>
<proteinExistence type="predicted"/>
<dbReference type="PANTHER" id="PTHR24083">
    <property type="entry name" value="NUCLEAR HORMONE RECEPTOR"/>
    <property type="match status" value="1"/>
</dbReference>
<feature type="region of interest" description="Disordered" evidence="4">
    <location>
        <begin position="161"/>
        <end position="241"/>
    </location>
</feature>
<evidence type="ECO:0000256" key="3">
    <source>
        <dbReference type="ARBA" id="ARBA00023170"/>
    </source>
</evidence>
<dbReference type="Pfam" id="PF00104">
    <property type="entry name" value="Hormone_recep"/>
    <property type="match status" value="1"/>
</dbReference>
<dbReference type="InterPro" id="IPR050274">
    <property type="entry name" value="Nuclear_hormone_rcpt_NR2"/>
</dbReference>
<dbReference type="SUPFAM" id="SSF48508">
    <property type="entry name" value="Nuclear receptor ligand-binding domain"/>
    <property type="match status" value="1"/>
</dbReference>
<evidence type="ECO:0000256" key="1">
    <source>
        <dbReference type="ARBA" id="ARBA00023015"/>
    </source>
</evidence>
<feature type="compositionally biased region" description="Basic and acidic residues" evidence="4">
    <location>
        <begin position="170"/>
        <end position="190"/>
    </location>
</feature>
<name>A0A448WAT9_9PLAT</name>
<dbReference type="EMBL" id="CAAALY010001321">
    <property type="protein sequence ID" value="VEL07235.1"/>
    <property type="molecule type" value="Genomic_DNA"/>
</dbReference>
<organism evidence="6 7">
    <name type="scientific">Protopolystoma xenopodis</name>
    <dbReference type="NCBI Taxonomy" id="117903"/>
    <lineage>
        <taxon>Eukaryota</taxon>
        <taxon>Metazoa</taxon>
        <taxon>Spiralia</taxon>
        <taxon>Lophotrochozoa</taxon>
        <taxon>Platyhelminthes</taxon>
        <taxon>Monogenea</taxon>
        <taxon>Polyopisthocotylea</taxon>
        <taxon>Polystomatidea</taxon>
        <taxon>Polystomatidae</taxon>
        <taxon>Protopolystoma</taxon>
    </lineage>
</organism>
<reference evidence="6" key="1">
    <citation type="submission" date="2018-11" db="EMBL/GenBank/DDBJ databases">
        <authorList>
            <consortium name="Pathogen Informatics"/>
        </authorList>
    </citation>
    <scope>NUCLEOTIDE SEQUENCE</scope>
</reference>
<keyword evidence="3" id="KW-0675">Receptor</keyword>
<keyword evidence="2" id="KW-0804">Transcription</keyword>
<feature type="compositionally biased region" description="Basic and acidic residues" evidence="4">
    <location>
        <begin position="211"/>
        <end position="224"/>
    </location>
</feature>